<dbReference type="Proteomes" id="UP000030765">
    <property type="component" value="Unassembled WGS sequence"/>
</dbReference>
<dbReference type="EMBL" id="ATLV01018323">
    <property type="status" value="NOT_ANNOTATED_CDS"/>
    <property type="molecule type" value="Genomic_DNA"/>
</dbReference>
<dbReference type="PANTHER" id="PTHR14938:SF2">
    <property type="entry name" value="HCLS1-ASSOCIATED PROTEIN X-1"/>
    <property type="match status" value="1"/>
</dbReference>
<feature type="compositionally biased region" description="Basic and acidic residues" evidence="1">
    <location>
        <begin position="238"/>
        <end position="247"/>
    </location>
</feature>
<sequence length="400" mass="45325">MASRMVLSPARRLANVIGTRSISTQVLGSQWATIKDEITHTGQYYEANDYRNARFVNATKVVNPNWAIKLIDEVPIIKSKERVVCCDGGTDPALGHPKVKKKTTLKDEFRKPIWVEEDDSDDELFDNQKIYGVQIFTNPLEMQKHFEHQLQEMWKSLEEYDENAKMFDHDLKQDFLKPGFEEAVRDLGKQMKPQDTDLDGEIYPDQLHTLLQRISPELKELIPKKRNDIGPSESDSSAAERRKLTDDEKVMNLIHGIKEHRQQSAGPVSKPKRGGLQQRFHEGGIFEGAFQGPRMFGQSIISQTIRRPDGSYETRRTVRDSEGNSKTTVTLATKDGRKETVTTYDDGRVVEGEGGLPPPARPYLGMKKGLHTEGSTGALLALDSKFMLNNNGYVLPKNLW</sequence>
<dbReference type="STRING" id="74873.A0A084VY66"/>
<reference evidence="3" key="2">
    <citation type="submission" date="2020-05" db="UniProtKB">
        <authorList>
            <consortium name="EnsemblMetazoa"/>
        </authorList>
    </citation>
    <scope>IDENTIFICATION</scope>
</reference>
<feature type="region of interest" description="Disordered" evidence="1">
    <location>
        <begin position="222"/>
        <end position="247"/>
    </location>
</feature>
<reference evidence="2 4" key="1">
    <citation type="journal article" date="2014" name="BMC Genomics">
        <title>Genome sequence of Anopheles sinensis provides insight into genetics basis of mosquito competence for malaria parasites.</title>
        <authorList>
            <person name="Zhou D."/>
            <person name="Zhang D."/>
            <person name="Ding G."/>
            <person name="Shi L."/>
            <person name="Hou Q."/>
            <person name="Ye Y."/>
            <person name="Xu Y."/>
            <person name="Zhou H."/>
            <person name="Xiong C."/>
            <person name="Li S."/>
            <person name="Yu J."/>
            <person name="Hong S."/>
            <person name="Yu X."/>
            <person name="Zou P."/>
            <person name="Chen C."/>
            <person name="Chang X."/>
            <person name="Wang W."/>
            <person name="Lv Y."/>
            <person name="Sun Y."/>
            <person name="Ma L."/>
            <person name="Shen B."/>
            <person name="Zhu C."/>
        </authorList>
    </citation>
    <scope>NUCLEOTIDE SEQUENCE [LARGE SCALE GENOMIC DNA]</scope>
</reference>
<gene>
    <name evidence="2" type="ORF">ZHAS_00010855</name>
</gene>
<dbReference type="VEuPathDB" id="VectorBase:ASIS007280"/>
<name>A0A084VY66_ANOSI</name>
<dbReference type="GO" id="GO:0015629">
    <property type="term" value="C:actin cytoskeleton"/>
    <property type="evidence" value="ECO:0007669"/>
    <property type="project" value="TreeGrafter"/>
</dbReference>
<dbReference type="GO" id="GO:0016529">
    <property type="term" value="C:sarcoplasmic reticulum"/>
    <property type="evidence" value="ECO:0007669"/>
    <property type="project" value="TreeGrafter"/>
</dbReference>
<dbReference type="GO" id="GO:0043066">
    <property type="term" value="P:negative regulation of apoptotic process"/>
    <property type="evidence" value="ECO:0007669"/>
    <property type="project" value="InterPro"/>
</dbReference>
<dbReference type="AlphaFoldDB" id="A0A084VY66"/>
<evidence type="ECO:0000313" key="3">
    <source>
        <dbReference type="EnsemblMetazoa" id="ASIC010855-PA"/>
    </source>
</evidence>
<dbReference type="GO" id="GO:0016324">
    <property type="term" value="C:apical plasma membrane"/>
    <property type="evidence" value="ECO:0007669"/>
    <property type="project" value="TreeGrafter"/>
</dbReference>
<dbReference type="PANTHER" id="PTHR14938">
    <property type="entry name" value="HCLS1-ASSOCIATED PROTEIN X-1"/>
    <property type="match status" value="1"/>
</dbReference>
<dbReference type="GO" id="GO:0030136">
    <property type="term" value="C:clathrin-coated vesicle"/>
    <property type="evidence" value="ECO:0007669"/>
    <property type="project" value="TreeGrafter"/>
</dbReference>
<dbReference type="OrthoDB" id="5562606at2759"/>
<dbReference type="EMBL" id="KE525231">
    <property type="protein sequence ID" value="KFB42910.1"/>
    <property type="molecule type" value="Genomic_DNA"/>
</dbReference>
<keyword evidence="4" id="KW-1185">Reference proteome</keyword>
<dbReference type="EnsemblMetazoa" id="ASIC010855-RA">
    <property type="protein sequence ID" value="ASIC010855-PA"/>
    <property type="gene ID" value="ASIC010855"/>
</dbReference>
<dbReference type="VEuPathDB" id="VectorBase:ASIS008833"/>
<organism evidence="2">
    <name type="scientific">Anopheles sinensis</name>
    <name type="common">Mosquito</name>
    <dbReference type="NCBI Taxonomy" id="74873"/>
    <lineage>
        <taxon>Eukaryota</taxon>
        <taxon>Metazoa</taxon>
        <taxon>Ecdysozoa</taxon>
        <taxon>Arthropoda</taxon>
        <taxon>Hexapoda</taxon>
        <taxon>Insecta</taxon>
        <taxon>Pterygota</taxon>
        <taxon>Neoptera</taxon>
        <taxon>Endopterygota</taxon>
        <taxon>Diptera</taxon>
        <taxon>Nematocera</taxon>
        <taxon>Culicoidea</taxon>
        <taxon>Culicidae</taxon>
        <taxon>Anophelinae</taxon>
        <taxon>Anopheles</taxon>
    </lineage>
</organism>
<evidence type="ECO:0000313" key="4">
    <source>
        <dbReference type="Proteomes" id="UP000030765"/>
    </source>
</evidence>
<evidence type="ECO:0000313" key="2">
    <source>
        <dbReference type="EMBL" id="KFB42910.1"/>
    </source>
</evidence>
<dbReference type="GO" id="GO:0005739">
    <property type="term" value="C:mitochondrion"/>
    <property type="evidence" value="ECO:0007669"/>
    <property type="project" value="TreeGrafter"/>
</dbReference>
<dbReference type="OMA" id="YQGPKMF"/>
<protein>
    <submittedName>
        <fullName evidence="2 3">Uncharacterized protein</fullName>
    </submittedName>
</protein>
<proteinExistence type="predicted"/>
<dbReference type="GO" id="GO:0030833">
    <property type="term" value="P:regulation of actin filament polymerization"/>
    <property type="evidence" value="ECO:0007669"/>
    <property type="project" value="TreeGrafter"/>
</dbReference>
<evidence type="ECO:0000256" key="1">
    <source>
        <dbReference type="SAM" id="MobiDB-lite"/>
    </source>
</evidence>
<accession>A0A084VY66</accession>
<dbReference type="InterPro" id="IPR017248">
    <property type="entry name" value="HAX-1"/>
</dbReference>
<dbReference type="VEuPathDB" id="VectorBase:ASIC010855"/>